<comment type="caution">
    <text evidence="4">The sequence shown here is derived from an EMBL/GenBank/DDBJ whole genome shotgun (WGS) entry which is preliminary data.</text>
</comment>
<comment type="caution">
    <text evidence="2">Lacks conserved residue(s) required for the propagation of feature annotation.</text>
</comment>
<reference evidence="4" key="1">
    <citation type="submission" date="2019-05" db="EMBL/GenBank/DDBJ databases">
        <title>Annotation for the trematode Fasciolopsis buski.</title>
        <authorList>
            <person name="Choi Y.-J."/>
        </authorList>
    </citation>
    <scope>NUCLEOTIDE SEQUENCE</scope>
    <source>
        <strain evidence="4">HT</strain>
        <tissue evidence="4">Whole worm</tissue>
    </source>
</reference>
<keyword evidence="1" id="KW-1015">Disulfide bond</keyword>
<dbReference type="PROSITE" id="PS01180">
    <property type="entry name" value="CUB"/>
    <property type="match status" value="1"/>
</dbReference>
<dbReference type="InterPro" id="IPR000859">
    <property type="entry name" value="CUB_dom"/>
</dbReference>
<accession>A0A8E0VIF3</accession>
<protein>
    <recommendedName>
        <fullName evidence="3">CUB domain-containing protein</fullName>
    </recommendedName>
</protein>
<dbReference type="AlphaFoldDB" id="A0A8E0VIF3"/>
<organism evidence="4 5">
    <name type="scientific">Fasciolopsis buskii</name>
    <dbReference type="NCBI Taxonomy" id="27845"/>
    <lineage>
        <taxon>Eukaryota</taxon>
        <taxon>Metazoa</taxon>
        <taxon>Spiralia</taxon>
        <taxon>Lophotrochozoa</taxon>
        <taxon>Platyhelminthes</taxon>
        <taxon>Trematoda</taxon>
        <taxon>Digenea</taxon>
        <taxon>Plagiorchiida</taxon>
        <taxon>Echinostomata</taxon>
        <taxon>Echinostomatoidea</taxon>
        <taxon>Fasciolidae</taxon>
        <taxon>Fasciolopsis</taxon>
    </lineage>
</organism>
<evidence type="ECO:0000256" key="2">
    <source>
        <dbReference type="PROSITE-ProRule" id="PRU00059"/>
    </source>
</evidence>
<dbReference type="InterPro" id="IPR035914">
    <property type="entry name" value="Sperma_CUB_dom_sf"/>
</dbReference>
<evidence type="ECO:0000313" key="4">
    <source>
        <dbReference type="EMBL" id="KAA0190090.1"/>
    </source>
</evidence>
<dbReference type="OrthoDB" id="10524794at2759"/>
<evidence type="ECO:0000256" key="1">
    <source>
        <dbReference type="ARBA" id="ARBA00023157"/>
    </source>
</evidence>
<gene>
    <name evidence="4" type="ORF">FBUS_02353</name>
</gene>
<evidence type="ECO:0000313" key="5">
    <source>
        <dbReference type="Proteomes" id="UP000728185"/>
    </source>
</evidence>
<dbReference type="Pfam" id="PF00431">
    <property type="entry name" value="CUB"/>
    <property type="match status" value="1"/>
</dbReference>
<sequence length="158" mass="18154">MNCSSHTDYAFLQPFILVDTKKPYFACEKLVYKATRTSHTLHVPSLDTVLDKNFTCEYVIEPRIGRKVQWQFTRFKMGKTDTDCEKHQVTIGTGQEGDRPTSFCGPDFPVNYTMRLAKLVIKVSGTEFSNEDGFSITYNSSKCLFPLFRTFLFQQSNS</sequence>
<keyword evidence="5" id="KW-1185">Reference proteome</keyword>
<dbReference type="EMBL" id="LUCM01007372">
    <property type="protein sequence ID" value="KAA0190090.1"/>
    <property type="molecule type" value="Genomic_DNA"/>
</dbReference>
<dbReference type="SUPFAM" id="SSF49854">
    <property type="entry name" value="Spermadhesin, CUB domain"/>
    <property type="match status" value="1"/>
</dbReference>
<feature type="domain" description="CUB" evidence="3">
    <location>
        <begin position="27"/>
        <end position="141"/>
    </location>
</feature>
<name>A0A8E0VIF3_9TREM</name>
<dbReference type="Gene3D" id="2.60.120.290">
    <property type="entry name" value="Spermadhesin, CUB domain"/>
    <property type="match status" value="1"/>
</dbReference>
<evidence type="ECO:0000259" key="3">
    <source>
        <dbReference type="PROSITE" id="PS01180"/>
    </source>
</evidence>
<proteinExistence type="predicted"/>
<dbReference type="Proteomes" id="UP000728185">
    <property type="component" value="Unassembled WGS sequence"/>
</dbReference>
<dbReference type="SMART" id="SM00042">
    <property type="entry name" value="CUB"/>
    <property type="match status" value="1"/>
</dbReference>